<evidence type="ECO:0000259" key="4">
    <source>
        <dbReference type="Pfam" id="PF22942"/>
    </source>
</evidence>
<feature type="region of interest" description="Disordered" evidence="2">
    <location>
        <begin position="135"/>
        <end position="164"/>
    </location>
</feature>
<feature type="region of interest" description="Disordered" evidence="2">
    <location>
        <begin position="56"/>
        <end position="76"/>
    </location>
</feature>
<feature type="region of interest" description="Disordered" evidence="2">
    <location>
        <begin position="1"/>
        <end position="42"/>
    </location>
</feature>
<evidence type="ECO:0000313" key="6">
    <source>
        <dbReference type="Proteomes" id="UP001489902"/>
    </source>
</evidence>
<dbReference type="Pfam" id="PF22942">
    <property type="entry name" value="DUF7025"/>
    <property type="match status" value="1"/>
</dbReference>
<proteinExistence type="predicted"/>
<dbReference type="PANTHER" id="PTHR46411">
    <property type="entry name" value="FAMILY ATPASE, PUTATIVE-RELATED"/>
    <property type="match status" value="1"/>
</dbReference>
<dbReference type="InterPro" id="IPR027417">
    <property type="entry name" value="P-loop_NTPase"/>
</dbReference>
<dbReference type="SUPFAM" id="SSF52540">
    <property type="entry name" value="P-loop containing nucleoside triphosphate hydrolases"/>
    <property type="match status" value="1"/>
</dbReference>
<gene>
    <name evidence="5" type="ORF">QYS62_006316</name>
</gene>
<name>A0ABZ2WWX1_9HYPO</name>
<protein>
    <submittedName>
        <fullName evidence="5">AAA domain-containing protein</fullName>
    </submittedName>
</protein>
<dbReference type="Gene3D" id="3.40.50.300">
    <property type="entry name" value="P-loop containing nucleotide triphosphate hydrolases"/>
    <property type="match status" value="1"/>
</dbReference>
<accession>A0ABZ2WWX1</accession>
<sequence length="731" mass="83348">MVEEARLAAGTSAIYRSGSHNSYESDRDNRDNRDTTGSKDAGEVDIHVYDLFNFDADETGSERDESSYQSEINSWDEDYTTNNPFGILAKSGQEARKSGLQTADTSAHFRHLTKSQDQTHAGASGREKLAALQEKPRFSTRKHTKKLKKTTRTAETGTPPLREISGRCRFSSVSDYSYSDETSPSSKSGIVKGTGNPMNTAAMLTMNSKKKKDKVSNAMQIVQLEEQIQELRRQQNSFKSTTWLILHKIDGESSRYFVEPSWAWEHRSASFRLVGNSPVADLDGYLHERLVVAFVVYKHYDHGHQAKAVERAKAEERMLPDPVPVKETSQLLSEQMIVAVDAFVSAQPTFKVFFPGWNSTSTLESPFMFYYHYRSPECLEKVPEAQRNQIKLLTQWIDRNYHNVYARAETESNSGHVSNSTMPFFVRPGEVLVSKTEKGIQGYVAKSWAREQGSPYRVRPTQQGEPYLISSKWKIEAWSYGYDGQFYYSNTNLFLDLEYNEDHELVLIEGLTVFPLRFANSELYSRLERRGRVMWFCRGRQIVAYRDGIWNNSAEPKFKEAYPLLNKRDRKEMDPVLMENDDPPQGPELFVFPSTNVGFNLRQKKWHDLDVDLIQVSWNKLAFEHLVLSPETKDLIQALVTSRLDSDEQTDIMQGKVNGLIILLHGGPGTGKTFTAESVAEIAEKPLYRVTCGDIGTRPEQVEKYLESVLHLGKLWDCVVLLDEADVFLEQ</sequence>
<feature type="compositionally biased region" description="Basic and acidic residues" evidence="2">
    <location>
        <begin position="23"/>
        <end position="42"/>
    </location>
</feature>
<evidence type="ECO:0000313" key="5">
    <source>
        <dbReference type="EMBL" id="WZH45273.1"/>
    </source>
</evidence>
<feature type="coiled-coil region" evidence="1">
    <location>
        <begin position="214"/>
        <end position="241"/>
    </location>
</feature>
<feature type="domain" description="ATPase AAA-type core" evidence="3">
    <location>
        <begin position="662"/>
        <end position="729"/>
    </location>
</feature>
<evidence type="ECO:0000256" key="2">
    <source>
        <dbReference type="SAM" id="MobiDB-lite"/>
    </source>
</evidence>
<dbReference type="Pfam" id="PF00004">
    <property type="entry name" value="AAA"/>
    <property type="match status" value="1"/>
</dbReference>
<dbReference type="EMBL" id="CP151262">
    <property type="protein sequence ID" value="WZH45273.1"/>
    <property type="molecule type" value="Genomic_DNA"/>
</dbReference>
<evidence type="ECO:0000259" key="3">
    <source>
        <dbReference type="Pfam" id="PF00004"/>
    </source>
</evidence>
<dbReference type="Proteomes" id="UP001489902">
    <property type="component" value="Chromosome 3"/>
</dbReference>
<dbReference type="InterPro" id="IPR003959">
    <property type="entry name" value="ATPase_AAA_core"/>
</dbReference>
<feature type="domain" description="DUF7025" evidence="4">
    <location>
        <begin position="409"/>
        <end position="519"/>
    </location>
</feature>
<organism evidence="5 6">
    <name type="scientific">Fusarium acuminatum</name>
    <dbReference type="NCBI Taxonomy" id="5515"/>
    <lineage>
        <taxon>Eukaryota</taxon>
        <taxon>Fungi</taxon>
        <taxon>Dikarya</taxon>
        <taxon>Ascomycota</taxon>
        <taxon>Pezizomycotina</taxon>
        <taxon>Sordariomycetes</taxon>
        <taxon>Hypocreomycetidae</taxon>
        <taxon>Hypocreales</taxon>
        <taxon>Nectriaceae</taxon>
        <taxon>Fusarium</taxon>
        <taxon>Fusarium tricinctum species complex</taxon>
    </lineage>
</organism>
<feature type="compositionally biased region" description="Basic residues" evidence="2">
    <location>
        <begin position="138"/>
        <end position="151"/>
    </location>
</feature>
<keyword evidence="1" id="KW-0175">Coiled coil</keyword>
<dbReference type="InterPro" id="IPR054289">
    <property type="entry name" value="DUF7025"/>
</dbReference>
<evidence type="ECO:0000256" key="1">
    <source>
        <dbReference type="SAM" id="Coils"/>
    </source>
</evidence>
<keyword evidence="6" id="KW-1185">Reference proteome</keyword>
<dbReference type="PANTHER" id="PTHR46411:SF2">
    <property type="entry name" value="AAA+ ATPASE DOMAIN-CONTAINING PROTEIN"/>
    <property type="match status" value="1"/>
</dbReference>
<reference evidence="5 6" key="1">
    <citation type="submission" date="2024-04" db="EMBL/GenBank/DDBJ databases">
        <title>Complete genome sequence of Fusarium acuminatum.</title>
        <authorList>
            <person name="Lan B."/>
        </authorList>
    </citation>
    <scope>NUCLEOTIDE SEQUENCE [LARGE SCALE GENOMIC DNA]</scope>
    <source>
        <strain evidence="5">1A</strain>
    </source>
</reference>